<dbReference type="SUPFAM" id="SSF48350">
    <property type="entry name" value="GTPase activation domain, GAP"/>
    <property type="match status" value="1"/>
</dbReference>
<accession>A0A183KBN5</accession>
<keyword evidence="2" id="KW-1185">Reference proteome</keyword>
<name>A0A183KBN5_9TREM</name>
<protein>
    <submittedName>
        <fullName evidence="3">Rho-GAP domain-containing protein</fullName>
    </submittedName>
</protein>
<reference evidence="3" key="1">
    <citation type="submission" date="2016-06" db="UniProtKB">
        <authorList>
            <consortium name="WormBaseParasite"/>
        </authorList>
    </citation>
    <scope>IDENTIFICATION</scope>
</reference>
<dbReference type="WBParaSite" id="SCUD_0001242601-mRNA-1">
    <property type="protein sequence ID" value="SCUD_0001242601-mRNA-1"/>
    <property type="gene ID" value="SCUD_0001242601"/>
</dbReference>
<evidence type="ECO:0000313" key="1">
    <source>
        <dbReference type="EMBL" id="VDP48734.1"/>
    </source>
</evidence>
<dbReference type="PANTHER" id="PTHR45808">
    <property type="entry name" value="RHO GTPASE-ACTIVATING PROTEIN 68F"/>
    <property type="match status" value="1"/>
</dbReference>
<dbReference type="PANTHER" id="PTHR45808:SF2">
    <property type="entry name" value="RHO GTPASE-ACTIVATING PROTEIN 68F"/>
    <property type="match status" value="1"/>
</dbReference>
<dbReference type="STRING" id="6186.A0A183KBN5"/>
<gene>
    <name evidence="1" type="ORF">SCUD_LOCUS12422</name>
</gene>
<dbReference type="InterPro" id="IPR008936">
    <property type="entry name" value="Rho_GTPase_activation_prot"/>
</dbReference>
<reference evidence="1 2" key="2">
    <citation type="submission" date="2018-11" db="EMBL/GenBank/DDBJ databases">
        <authorList>
            <consortium name="Pathogen Informatics"/>
        </authorList>
    </citation>
    <scope>NUCLEOTIDE SEQUENCE [LARGE SCALE GENOMIC DNA]</scope>
    <source>
        <strain evidence="1">Dakar</strain>
        <strain evidence="2">Dakar, Senegal</strain>
    </source>
</reference>
<dbReference type="EMBL" id="UZAK01035117">
    <property type="protein sequence ID" value="VDP48734.1"/>
    <property type="molecule type" value="Genomic_DNA"/>
</dbReference>
<dbReference type="GO" id="GO:0005096">
    <property type="term" value="F:GTPase activator activity"/>
    <property type="evidence" value="ECO:0007669"/>
    <property type="project" value="TreeGrafter"/>
</dbReference>
<sequence length="450" mass="50715">MNNIVTSTTGYFSGSCGSTTTSSVNYHNVNSNNNWDISSTVDVSHSESPNNEHKFSSLMTVVDPPNMTDLDSPGPVFGASLESQLESPDYPHPEDIDLMFSLDAWREPNALCGLFKHFLRRLPVGLFSLSSWEPLFCLVPEIGNSSDMKQLAYLLLSIRVQLKKMAFDAFGIPTMNTMPVDVQNNPSSPTNGSNEYQFSGVNSISDHLFKPSISPPISPQTTVVPSNTSHLQLKEDFSLMKMSNFNEKEFNISKQSFRVWRWATLCFIMNHITRVVAHEHHNAVTYQCIAICFGPVFFGNSSKLPKLNEVLEHLFRHWKWLIDSLPMITKNPITNIDFSTINEPTLMDAITYLTTTNTTATDKSKQQKKPILQDHNNNHIQRLDLTHEPINNDTLLSSSSIFSSARRKSTDVTFSQQSSISSSEQEQQLTVDYDLIVKKFDNEDELNKGE</sequence>
<organism evidence="3">
    <name type="scientific">Schistosoma curassoni</name>
    <dbReference type="NCBI Taxonomy" id="6186"/>
    <lineage>
        <taxon>Eukaryota</taxon>
        <taxon>Metazoa</taxon>
        <taxon>Spiralia</taxon>
        <taxon>Lophotrochozoa</taxon>
        <taxon>Platyhelminthes</taxon>
        <taxon>Trematoda</taxon>
        <taxon>Digenea</taxon>
        <taxon>Strigeidida</taxon>
        <taxon>Schistosomatoidea</taxon>
        <taxon>Schistosomatidae</taxon>
        <taxon>Schistosoma</taxon>
    </lineage>
</organism>
<dbReference type="Gene3D" id="1.10.555.10">
    <property type="entry name" value="Rho GTPase activation protein"/>
    <property type="match status" value="1"/>
</dbReference>
<dbReference type="Proteomes" id="UP000279833">
    <property type="component" value="Unassembled WGS sequence"/>
</dbReference>
<dbReference type="GO" id="GO:0007264">
    <property type="term" value="P:small GTPase-mediated signal transduction"/>
    <property type="evidence" value="ECO:0007669"/>
    <property type="project" value="TreeGrafter"/>
</dbReference>
<evidence type="ECO:0000313" key="2">
    <source>
        <dbReference type="Proteomes" id="UP000279833"/>
    </source>
</evidence>
<evidence type="ECO:0000313" key="3">
    <source>
        <dbReference type="WBParaSite" id="SCUD_0001242601-mRNA-1"/>
    </source>
</evidence>
<proteinExistence type="predicted"/>
<dbReference type="AlphaFoldDB" id="A0A183KBN5"/>
<dbReference type="GO" id="GO:0005737">
    <property type="term" value="C:cytoplasm"/>
    <property type="evidence" value="ECO:0007669"/>
    <property type="project" value="TreeGrafter"/>
</dbReference>